<evidence type="ECO:0000256" key="2">
    <source>
        <dbReference type="SAM" id="Phobius"/>
    </source>
</evidence>
<keyword evidence="2" id="KW-0812">Transmembrane</keyword>
<dbReference type="STRING" id="1075402.AN216_10900"/>
<keyword evidence="4" id="KW-1185">Reference proteome</keyword>
<organism evidence="3 4">
    <name type="scientific">Streptomyces oceani</name>
    <dbReference type="NCBI Taxonomy" id="1075402"/>
    <lineage>
        <taxon>Bacteria</taxon>
        <taxon>Bacillati</taxon>
        <taxon>Actinomycetota</taxon>
        <taxon>Actinomycetes</taxon>
        <taxon>Kitasatosporales</taxon>
        <taxon>Streptomycetaceae</taxon>
        <taxon>Streptomyces</taxon>
    </lineage>
</organism>
<protein>
    <submittedName>
        <fullName evidence="3">Uncharacterized protein</fullName>
    </submittedName>
</protein>
<comment type="caution">
    <text evidence="3">The sequence shown here is derived from an EMBL/GenBank/DDBJ whole genome shotgun (WGS) entry which is preliminary data.</text>
</comment>
<evidence type="ECO:0000313" key="3">
    <source>
        <dbReference type="EMBL" id="OEV03565.1"/>
    </source>
</evidence>
<accession>A0A1E7KI47</accession>
<feature type="transmembrane region" description="Helical" evidence="2">
    <location>
        <begin position="145"/>
        <end position="165"/>
    </location>
</feature>
<keyword evidence="2" id="KW-0472">Membrane</keyword>
<keyword evidence="2" id="KW-1133">Transmembrane helix</keyword>
<feature type="transmembrane region" description="Helical" evidence="2">
    <location>
        <begin position="177"/>
        <end position="200"/>
    </location>
</feature>
<dbReference type="OrthoDB" id="4285431at2"/>
<feature type="region of interest" description="Disordered" evidence="1">
    <location>
        <begin position="1"/>
        <end position="33"/>
    </location>
</feature>
<sequence>MSYPPPGPNNPYAQSPPPGAPPPGYAQQGPPPGPPGGYPGGAYNYGYPQAPHPGGLWMPERMPGTVITARVLLFVAGALWGLCALFILIVGAALNDVAGELPMADGGGDVALGGALIMFVIFGGLAALHIVPASMFGRGTQGTRVTAIIAASVNALMPCLGFFALASEDNLGNPITLLLWAATAILTIVFCSLAQAGQWFNRPRYR</sequence>
<name>A0A1E7KI47_9ACTN</name>
<dbReference type="AlphaFoldDB" id="A0A1E7KI47"/>
<gene>
    <name evidence="3" type="ORF">AN216_10900</name>
</gene>
<dbReference type="EMBL" id="LJGU01000118">
    <property type="protein sequence ID" value="OEV03565.1"/>
    <property type="molecule type" value="Genomic_DNA"/>
</dbReference>
<proteinExistence type="predicted"/>
<evidence type="ECO:0000256" key="1">
    <source>
        <dbReference type="SAM" id="MobiDB-lite"/>
    </source>
</evidence>
<reference evidence="3 4" key="1">
    <citation type="journal article" date="2016" name="Front. Microbiol.">
        <title>Comparative Genomics Analysis of Streptomyces Species Reveals Their Adaptation to the Marine Environment and Their Diversity at the Genomic Level.</title>
        <authorList>
            <person name="Tian X."/>
            <person name="Zhang Z."/>
            <person name="Yang T."/>
            <person name="Chen M."/>
            <person name="Li J."/>
            <person name="Chen F."/>
            <person name="Yang J."/>
            <person name="Li W."/>
            <person name="Zhang B."/>
            <person name="Zhang Z."/>
            <person name="Wu J."/>
            <person name="Zhang C."/>
            <person name="Long L."/>
            <person name="Xiao J."/>
        </authorList>
    </citation>
    <scope>NUCLEOTIDE SEQUENCE [LARGE SCALE GENOMIC DNA]</scope>
    <source>
        <strain evidence="3 4">SCSIO 02100</strain>
    </source>
</reference>
<dbReference type="PATRIC" id="fig|1075402.3.peg.3006"/>
<dbReference type="Proteomes" id="UP000176101">
    <property type="component" value="Unassembled WGS sequence"/>
</dbReference>
<feature type="transmembrane region" description="Helical" evidence="2">
    <location>
        <begin position="114"/>
        <end position="133"/>
    </location>
</feature>
<feature type="transmembrane region" description="Helical" evidence="2">
    <location>
        <begin position="71"/>
        <end position="94"/>
    </location>
</feature>
<dbReference type="RefSeq" id="WP_070196445.1">
    <property type="nucleotide sequence ID" value="NZ_LJGU01000118.1"/>
</dbReference>
<evidence type="ECO:0000313" key="4">
    <source>
        <dbReference type="Proteomes" id="UP000176101"/>
    </source>
</evidence>